<comment type="caution">
    <text evidence="1">The sequence shown here is derived from an EMBL/GenBank/DDBJ whole genome shotgun (WGS) entry which is preliminary data.</text>
</comment>
<dbReference type="AlphaFoldDB" id="A0A8H5BP14"/>
<organism evidence="1 2">
    <name type="scientific">Psilocybe cf. subviscida</name>
    <dbReference type="NCBI Taxonomy" id="2480587"/>
    <lineage>
        <taxon>Eukaryota</taxon>
        <taxon>Fungi</taxon>
        <taxon>Dikarya</taxon>
        <taxon>Basidiomycota</taxon>
        <taxon>Agaricomycotina</taxon>
        <taxon>Agaricomycetes</taxon>
        <taxon>Agaricomycetidae</taxon>
        <taxon>Agaricales</taxon>
        <taxon>Agaricineae</taxon>
        <taxon>Strophariaceae</taxon>
        <taxon>Psilocybe</taxon>
    </lineage>
</organism>
<sequence length="70" mass="7462">MHPHATPGCPSLPAFRTTHGRLSRGFRQAVVAALIVSLAIGQPSLGAFSLQDEEDDVDVICGLEEVHDKP</sequence>
<protein>
    <submittedName>
        <fullName evidence="1">Uncharacterized protein</fullName>
    </submittedName>
</protein>
<evidence type="ECO:0000313" key="2">
    <source>
        <dbReference type="Proteomes" id="UP000567179"/>
    </source>
</evidence>
<dbReference type="EMBL" id="JAACJJ010000014">
    <property type="protein sequence ID" value="KAF5326775.1"/>
    <property type="molecule type" value="Genomic_DNA"/>
</dbReference>
<evidence type="ECO:0000313" key="1">
    <source>
        <dbReference type="EMBL" id="KAF5326775.1"/>
    </source>
</evidence>
<proteinExistence type="predicted"/>
<gene>
    <name evidence="1" type="ORF">D9619_003882</name>
</gene>
<name>A0A8H5BP14_9AGAR</name>
<reference evidence="1 2" key="1">
    <citation type="journal article" date="2020" name="ISME J.">
        <title>Uncovering the hidden diversity of litter-decomposition mechanisms in mushroom-forming fungi.</title>
        <authorList>
            <person name="Floudas D."/>
            <person name="Bentzer J."/>
            <person name="Ahren D."/>
            <person name="Johansson T."/>
            <person name="Persson P."/>
            <person name="Tunlid A."/>
        </authorList>
    </citation>
    <scope>NUCLEOTIDE SEQUENCE [LARGE SCALE GENOMIC DNA]</scope>
    <source>
        <strain evidence="1 2">CBS 101986</strain>
    </source>
</reference>
<dbReference type="Proteomes" id="UP000567179">
    <property type="component" value="Unassembled WGS sequence"/>
</dbReference>
<accession>A0A8H5BP14</accession>
<keyword evidence="2" id="KW-1185">Reference proteome</keyword>